<dbReference type="CDD" id="cd09631">
    <property type="entry name" value="DOMON_DOH"/>
    <property type="match status" value="1"/>
</dbReference>
<dbReference type="PROSITE" id="PS50836">
    <property type="entry name" value="DOMON"/>
    <property type="match status" value="1"/>
</dbReference>
<organism evidence="2 3">
    <name type="scientific">Acropora cervicornis</name>
    <name type="common">Staghorn coral</name>
    <dbReference type="NCBI Taxonomy" id="6130"/>
    <lineage>
        <taxon>Eukaryota</taxon>
        <taxon>Metazoa</taxon>
        <taxon>Cnidaria</taxon>
        <taxon>Anthozoa</taxon>
        <taxon>Hexacorallia</taxon>
        <taxon>Scleractinia</taxon>
        <taxon>Astrocoeniina</taxon>
        <taxon>Acroporidae</taxon>
        <taxon>Acropora</taxon>
    </lineage>
</organism>
<accession>A0AAD9R447</accession>
<name>A0AAD9R447_ACRCE</name>
<dbReference type="InterPro" id="IPR005018">
    <property type="entry name" value="DOMON_domain"/>
</dbReference>
<dbReference type="InterPro" id="IPR045266">
    <property type="entry name" value="DOH_DOMON"/>
</dbReference>
<gene>
    <name evidence="2" type="ORF">P5673_002631</name>
</gene>
<dbReference type="EMBL" id="JARQWQ010000004">
    <property type="protein sequence ID" value="KAK2572391.1"/>
    <property type="molecule type" value="Genomic_DNA"/>
</dbReference>
<proteinExistence type="predicted"/>
<sequence length="75" mass="8135">MMKYASTMSPDMKFQLQWAYNDTGMLYFKMKCQGTGWCGVGFADSTVNSDGKNMANYDIAVGGYSSTGYLNGGGL</sequence>
<evidence type="ECO:0000259" key="1">
    <source>
        <dbReference type="PROSITE" id="PS50836"/>
    </source>
</evidence>
<comment type="caution">
    <text evidence="2">The sequence shown here is derived from an EMBL/GenBank/DDBJ whole genome shotgun (WGS) entry which is preliminary data.</text>
</comment>
<feature type="domain" description="DOMON" evidence="1">
    <location>
        <begin position="12"/>
        <end position="75"/>
    </location>
</feature>
<protein>
    <recommendedName>
        <fullName evidence="1">DOMON domain-containing protein</fullName>
    </recommendedName>
</protein>
<evidence type="ECO:0000313" key="3">
    <source>
        <dbReference type="Proteomes" id="UP001249851"/>
    </source>
</evidence>
<keyword evidence="3" id="KW-1185">Reference proteome</keyword>
<reference evidence="2" key="1">
    <citation type="journal article" date="2023" name="G3 (Bethesda)">
        <title>Whole genome assembly and annotation of the endangered Caribbean coral Acropora cervicornis.</title>
        <authorList>
            <person name="Selwyn J.D."/>
            <person name="Vollmer S.V."/>
        </authorList>
    </citation>
    <scope>NUCLEOTIDE SEQUENCE</scope>
    <source>
        <strain evidence="2">K2</strain>
    </source>
</reference>
<dbReference type="AlphaFoldDB" id="A0AAD9R447"/>
<reference evidence="2" key="2">
    <citation type="journal article" date="2023" name="Science">
        <title>Genomic signatures of disease resistance in endangered staghorn corals.</title>
        <authorList>
            <person name="Vollmer S.V."/>
            <person name="Selwyn J.D."/>
            <person name="Despard B.A."/>
            <person name="Roesel C.L."/>
        </authorList>
    </citation>
    <scope>NUCLEOTIDE SEQUENCE</scope>
    <source>
        <strain evidence="2">K2</strain>
    </source>
</reference>
<dbReference type="Proteomes" id="UP001249851">
    <property type="component" value="Unassembled WGS sequence"/>
</dbReference>
<evidence type="ECO:0000313" key="2">
    <source>
        <dbReference type="EMBL" id="KAK2572391.1"/>
    </source>
</evidence>